<reference evidence="1 2" key="1">
    <citation type="journal article" date="2016" name="Nat. Commun.">
        <title>Thousands of microbial genomes shed light on interconnected biogeochemical processes in an aquifer system.</title>
        <authorList>
            <person name="Anantharaman K."/>
            <person name="Brown C.T."/>
            <person name="Hug L.A."/>
            <person name="Sharon I."/>
            <person name="Castelle C.J."/>
            <person name="Probst A.J."/>
            <person name="Thomas B.C."/>
            <person name="Singh A."/>
            <person name="Wilkins M.J."/>
            <person name="Karaoz U."/>
            <person name="Brodie E.L."/>
            <person name="Williams K.H."/>
            <person name="Hubbard S.S."/>
            <person name="Banfield J.F."/>
        </authorList>
    </citation>
    <scope>NUCLEOTIDE SEQUENCE [LARGE SCALE GENOMIC DNA]</scope>
</reference>
<dbReference type="EMBL" id="MFAK01000044">
    <property type="protein sequence ID" value="OGD73931.1"/>
    <property type="molecule type" value="Genomic_DNA"/>
</dbReference>
<dbReference type="PANTHER" id="PTHR11669">
    <property type="entry name" value="REPLICATION FACTOR C / DNA POLYMERASE III GAMMA-TAU SUBUNIT"/>
    <property type="match status" value="1"/>
</dbReference>
<sequence>MLPTIIDHGSLSSRAAHILSLVEPTTTELIHLTASLTSIGIPQIHALLKTLSLSPVLSRIVWLEEANLLTIPASNALLKLLEEPPSRTHFYLTCPTSASLLPTIRSRCQIITLPSITPPATSQLSVIKSALSASAGDRLLLAQTLPSDKTQALAWLASLLVEIHALLSQTIAPNSRLLLVKIARLAHQTHTQLVSNVNVNLALGNLFLHLPKSK</sequence>
<evidence type="ECO:0000313" key="2">
    <source>
        <dbReference type="Proteomes" id="UP000176191"/>
    </source>
</evidence>
<dbReference type="AlphaFoldDB" id="A0A1F5F2N1"/>
<dbReference type="SUPFAM" id="SSF52540">
    <property type="entry name" value="P-loop containing nucleoside triphosphate hydrolases"/>
    <property type="match status" value="1"/>
</dbReference>
<dbReference type="Proteomes" id="UP000176191">
    <property type="component" value="Unassembled WGS sequence"/>
</dbReference>
<name>A0A1F5F2N1_9BACT</name>
<dbReference type="InterPro" id="IPR050238">
    <property type="entry name" value="DNA_Rep/Repair_Clamp_Loader"/>
</dbReference>
<organism evidence="1 2">
    <name type="scientific">Candidatus Collierbacteria bacterium RIFOXYA2_FULL_46_10</name>
    <dbReference type="NCBI Taxonomy" id="1817726"/>
    <lineage>
        <taxon>Bacteria</taxon>
        <taxon>Candidatus Collieribacteriota</taxon>
    </lineage>
</organism>
<dbReference type="PANTHER" id="PTHR11669:SF8">
    <property type="entry name" value="DNA POLYMERASE III SUBUNIT DELTA"/>
    <property type="match status" value="1"/>
</dbReference>
<gene>
    <name evidence="1" type="ORF">A2228_01540</name>
</gene>
<dbReference type="GO" id="GO:0006261">
    <property type="term" value="P:DNA-templated DNA replication"/>
    <property type="evidence" value="ECO:0007669"/>
    <property type="project" value="TreeGrafter"/>
</dbReference>
<protein>
    <recommendedName>
        <fullName evidence="3">DNA polymerase III subunit delta</fullName>
    </recommendedName>
</protein>
<dbReference type="Pfam" id="PF13177">
    <property type="entry name" value="DNA_pol3_delta2"/>
    <property type="match status" value="1"/>
</dbReference>
<accession>A0A1F5F2N1</accession>
<evidence type="ECO:0000313" key="1">
    <source>
        <dbReference type="EMBL" id="OGD73931.1"/>
    </source>
</evidence>
<dbReference type="InterPro" id="IPR027417">
    <property type="entry name" value="P-loop_NTPase"/>
</dbReference>
<comment type="caution">
    <text evidence="1">The sequence shown here is derived from an EMBL/GenBank/DDBJ whole genome shotgun (WGS) entry which is preliminary data.</text>
</comment>
<evidence type="ECO:0008006" key="3">
    <source>
        <dbReference type="Google" id="ProtNLM"/>
    </source>
</evidence>
<dbReference type="Gene3D" id="3.40.50.300">
    <property type="entry name" value="P-loop containing nucleotide triphosphate hydrolases"/>
    <property type="match status" value="1"/>
</dbReference>
<proteinExistence type="predicted"/>